<dbReference type="Proteomes" id="UP000653578">
    <property type="component" value="Unassembled WGS sequence"/>
</dbReference>
<accession>A0ABX1XFE0</accession>
<keyword evidence="5" id="KW-1185">Reference proteome</keyword>
<name>A0ABX1XFE0_9BACL</name>
<dbReference type="Pfam" id="PF13439">
    <property type="entry name" value="Glyco_transf_4"/>
    <property type="match status" value="1"/>
</dbReference>
<proteinExistence type="predicted"/>
<reference evidence="4 5" key="1">
    <citation type="submission" date="2019-10" db="EMBL/GenBank/DDBJ databases">
        <title>Description of Paenibacillus humi sp. nov.</title>
        <authorList>
            <person name="Carlier A."/>
            <person name="Qi S."/>
        </authorList>
    </citation>
    <scope>NUCLEOTIDE SEQUENCE [LARGE SCALE GENOMIC DNA]</scope>
    <source>
        <strain evidence="4 5">LMG 31461</strain>
    </source>
</reference>
<sequence length="359" mass="40824">MLDDVNRTGTGRYTYNLVRELVKKDVDSYYSLGEFYEEGLFHKSKQIQIDIPHSSVEYANKLLALNGQMHDLDLLYSPFFPIPERRAFKGVLTVLDVIQLRFPELFVNNTLFDRYIRSSIKTVDHVIAISQATKNDIMEFFNVEDEKISVIYPGIDPIFEKVISNTGQDTAILNKYKINMPYILSVCTIEPRKNLSRTLAAYELVRKRTKEKMALVLVGGLGWDYQKLLQELQQFEFKEDIIMTGFAPDEELPALYRNAEVFVYPSLFEGFGLPILEAMACGVPVVTSFNSSLPEVGGDAVVYCNPYEAESIAEAIISVVLSPTKRQELIALGHSRAKLFTYKDAATRTHELFQSILQP</sequence>
<gene>
    <name evidence="4" type="ORF">GC096_22070</name>
</gene>
<dbReference type="EMBL" id="WHNY01000065">
    <property type="protein sequence ID" value="NOU66736.1"/>
    <property type="molecule type" value="Genomic_DNA"/>
</dbReference>
<protein>
    <submittedName>
        <fullName evidence="4">Glycosyltransferase</fullName>
    </submittedName>
</protein>
<evidence type="ECO:0000256" key="1">
    <source>
        <dbReference type="ARBA" id="ARBA00022679"/>
    </source>
</evidence>
<feature type="domain" description="Glycosyltransferase subfamily 4-like N-terminal" evidence="3">
    <location>
        <begin position="9"/>
        <end position="157"/>
    </location>
</feature>
<dbReference type="PANTHER" id="PTHR46401:SF2">
    <property type="entry name" value="GLYCOSYLTRANSFERASE WBBK-RELATED"/>
    <property type="match status" value="1"/>
</dbReference>
<dbReference type="PANTHER" id="PTHR46401">
    <property type="entry name" value="GLYCOSYLTRANSFERASE WBBK-RELATED"/>
    <property type="match status" value="1"/>
</dbReference>
<dbReference type="CDD" id="cd03809">
    <property type="entry name" value="GT4_MtfB-like"/>
    <property type="match status" value="1"/>
</dbReference>
<organism evidence="4 5">
    <name type="scientific">Paenibacillus plantarum</name>
    <dbReference type="NCBI Taxonomy" id="2654975"/>
    <lineage>
        <taxon>Bacteria</taxon>
        <taxon>Bacillati</taxon>
        <taxon>Bacillota</taxon>
        <taxon>Bacilli</taxon>
        <taxon>Bacillales</taxon>
        <taxon>Paenibacillaceae</taxon>
        <taxon>Paenibacillus</taxon>
    </lineage>
</organism>
<dbReference type="Pfam" id="PF00534">
    <property type="entry name" value="Glycos_transf_1"/>
    <property type="match status" value="1"/>
</dbReference>
<dbReference type="SUPFAM" id="SSF53756">
    <property type="entry name" value="UDP-Glycosyltransferase/glycogen phosphorylase"/>
    <property type="match status" value="1"/>
</dbReference>
<evidence type="ECO:0000313" key="4">
    <source>
        <dbReference type="EMBL" id="NOU66736.1"/>
    </source>
</evidence>
<evidence type="ECO:0000313" key="5">
    <source>
        <dbReference type="Proteomes" id="UP000653578"/>
    </source>
</evidence>
<dbReference type="Gene3D" id="3.40.50.2000">
    <property type="entry name" value="Glycogen Phosphorylase B"/>
    <property type="match status" value="2"/>
</dbReference>
<evidence type="ECO:0000259" key="3">
    <source>
        <dbReference type="Pfam" id="PF13439"/>
    </source>
</evidence>
<dbReference type="InterPro" id="IPR028098">
    <property type="entry name" value="Glyco_trans_4-like_N"/>
</dbReference>
<comment type="caution">
    <text evidence="4">The sequence shown here is derived from an EMBL/GenBank/DDBJ whole genome shotgun (WGS) entry which is preliminary data.</text>
</comment>
<keyword evidence="1" id="KW-0808">Transferase</keyword>
<evidence type="ECO:0000259" key="2">
    <source>
        <dbReference type="Pfam" id="PF00534"/>
    </source>
</evidence>
<feature type="domain" description="Glycosyl transferase family 1" evidence="2">
    <location>
        <begin position="180"/>
        <end position="330"/>
    </location>
</feature>
<dbReference type="RefSeq" id="WP_171633283.1">
    <property type="nucleotide sequence ID" value="NZ_WHNY01000065.1"/>
</dbReference>
<dbReference type="InterPro" id="IPR001296">
    <property type="entry name" value="Glyco_trans_1"/>
</dbReference>